<dbReference type="EMBL" id="JAZAVK010000024">
    <property type="protein sequence ID" value="KAK7429915.1"/>
    <property type="molecule type" value="Genomic_DNA"/>
</dbReference>
<feature type="signal peptide" evidence="1">
    <location>
        <begin position="1"/>
        <end position="18"/>
    </location>
</feature>
<dbReference type="Gene3D" id="3.90.1300.10">
    <property type="entry name" value="Amidase signature (AS) domain"/>
    <property type="match status" value="2"/>
</dbReference>
<dbReference type="PANTHER" id="PTHR42678:SF34">
    <property type="entry name" value="OS04G0183300 PROTEIN"/>
    <property type="match status" value="1"/>
</dbReference>
<proteinExistence type="predicted"/>
<dbReference type="PANTHER" id="PTHR42678">
    <property type="entry name" value="AMIDASE"/>
    <property type="match status" value="1"/>
</dbReference>
<feature type="domain" description="Amidase" evidence="2">
    <location>
        <begin position="146"/>
        <end position="294"/>
    </location>
</feature>
<protein>
    <recommendedName>
        <fullName evidence="2">Amidase domain-containing protein</fullName>
    </recommendedName>
</protein>
<dbReference type="InterPro" id="IPR036928">
    <property type="entry name" value="AS_sf"/>
</dbReference>
<organism evidence="3 4">
    <name type="scientific">Neonectria magnoliae</name>
    <dbReference type="NCBI Taxonomy" id="2732573"/>
    <lineage>
        <taxon>Eukaryota</taxon>
        <taxon>Fungi</taxon>
        <taxon>Dikarya</taxon>
        <taxon>Ascomycota</taxon>
        <taxon>Pezizomycotina</taxon>
        <taxon>Sordariomycetes</taxon>
        <taxon>Hypocreomycetidae</taxon>
        <taxon>Hypocreales</taxon>
        <taxon>Nectriaceae</taxon>
        <taxon>Neonectria</taxon>
    </lineage>
</organism>
<name>A0ABR1I8N1_9HYPO</name>
<evidence type="ECO:0000256" key="1">
    <source>
        <dbReference type="SAM" id="SignalP"/>
    </source>
</evidence>
<reference evidence="3 4" key="1">
    <citation type="journal article" date="2025" name="Microbiol. Resour. Announc.">
        <title>Draft genome sequences for Neonectria magnoliae and Neonectria punicea, canker pathogens of Liriodendron tulipifera and Acer saccharum in West Virginia.</title>
        <authorList>
            <person name="Petronek H.M."/>
            <person name="Kasson M.T."/>
            <person name="Metheny A.M."/>
            <person name="Stauder C.M."/>
            <person name="Lovett B."/>
            <person name="Lynch S.C."/>
            <person name="Garnas J.R."/>
            <person name="Kasson L.R."/>
            <person name="Stajich J.E."/>
        </authorList>
    </citation>
    <scope>NUCLEOTIDE SEQUENCE [LARGE SCALE GENOMIC DNA]</scope>
    <source>
        <strain evidence="3 4">NRRL 64651</strain>
    </source>
</reference>
<evidence type="ECO:0000259" key="2">
    <source>
        <dbReference type="Pfam" id="PF01425"/>
    </source>
</evidence>
<comment type="caution">
    <text evidence="3">The sequence shown here is derived from an EMBL/GenBank/DDBJ whole genome shotgun (WGS) entry which is preliminary data.</text>
</comment>
<dbReference type="Pfam" id="PF01425">
    <property type="entry name" value="Amidase"/>
    <property type="match status" value="1"/>
</dbReference>
<sequence>MWARSILALAFALFAALATRFFTANDPSNRYIPKNLDLLTLTSHDLSDLLQNGSVSSVKLVQEYYRRILRDDRAGFQLHSIISLAPLDKTLAVARERDEERHAAGQYGDGSGLGHADNLRRYSRYPLNAFIVNKAEEAGAITIAKAHLVELAGFRPSFGLLSRTGILSTTASFDTPSILTKSAVNVAQWLNVLAQPDDRDPITVEAHKNRSPSYIEGLHQDWKRWRIGVLDRGAFWNASRAIFVTPKQDLQKLAECNDALVKMEALGATVVDDVPYPLAAESGQVLDTYSARLCHDDQKFLESALASNLTASKLDANLVLLEHYSREVNTEAILDKYNLDFVVFPGFTWMNVYNALSGTAVLFTEQLER</sequence>
<keyword evidence="4" id="KW-1185">Reference proteome</keyword>
<keyword evidence="1" id="KW-0732">Signal</keyword>
<accession>A0ABR1I8N1</accession>
<evidence type="ECO:0000313" key="3">
    <source>
        <dbReference type="EMBL" id="KAK7429915.1"/>
    </source>
</evidence>
<feature type="chain" id="PRO_5046738151" description="Amidase domain-containing protein" evidence="1">
    <location>
        <begin position="19"/>
        <end position="369"/>
    </location>
</feature>
<dbReference type="Proteomes" id="UP001498421">
    <property type="component" value="Unassembled WGS sequence"/>
</dbReference>
<evidence type="ECO:0000313" key="4">
    <source>
        <dbReference type="Proteomes" id="UP001498421"/>
    </source>
</evidence>
<dbReference type="InterPro" id="IPR023631">
    <property type="entry name" value="Amidase_dom"/>
</dbReference>
<dbReference type="SUPFAM" id="SSF75304">
    <property type="entry name" value="Amidase signature (AS) enzymes"/>
    <property type="match status" value="1"/>
</dbReference>
<gene>
    <name evidence="3" type="ORF">QQZ08_003537</name>
</gene>